<dbReference type="STRING" id="930990.A0A067MCQ8"/>
<evidence type="ECO:0000313" key="2">
    <source>
        <dbReference type="EMBL" id="KDQ12495.1"/>
    </source>
</evidence>
<dbReference type="Proteomes" id="UP000027195">
    <property type="component" value="Unassembled WGS sequence"/>
</dbReference>
<dbReference type="GO" id="GO:0004674">
    <property type="term" value="F:protein serine/threonine kinase activity"/>
    <property type="evidence" value="ECO:0007669"/>
    <property type="project" value="TreeGrafter"/>
</dbReference>
<feature type="domain" description="Protein kinase" evidence="1">
    <location>
        <begin position="4"/>
        <end position="270"/>
    </location>
</feature>
<dbReference type="InterPro" id="IPR008271">
    <property type="entry name" value="Ser/Thr_kinase_AS"/>
</dbReference>
<dbReference type="InParanoid" id="A0A067MCQ8"/>
<dbReference type="HOGENOM" id="CLU_000288_7_18_1"/>
<evidence type="ECO:0000259" key="1">
    <source>
        <dbReference type="PROSITE" id="PS50011"/>
    </source>
</evidence>
<dbReference type="PROSITE" id="PS00108">
    <property type="entry name" value="PROTEIN_KINASE_ST"/>
    <property type="match status" value="1"/>
</dbReference>
<dbReference type="Pfam" id="PF07714">
    <property type="entry name" value="PK_Tyr_Ser-Thr"/>
    <property type="match status" value="1"/>
</dbReference>
<accession>A0A067MCQ8</accession>
<sequence length="281" mass="31163">EVSKVDTTAAASGGFGDCWKGLFLGQHQIAMKCSRSHIAPEIAMRVRLAEREMKVWKSLQHPNILPFIGPVILETPVKALYMVSPWMENSDLGKYINANPNADCLRLLTQIATGLEYLHTSGVIHGDLKAANILISGTGDARIADFGLSEMTTEVDENTQGCSSAWKHGGNPRWQAPELFENYKRTKASDIFAFGRVIYEAYTRDVPFAGFPRLRIYAIVDRGELPPRPSGKSSEPGGFNDDMWQFMARCCETKPQQRPDAHEVVAYLLSISKTPDRACSP</sequence>
<dbReference type="SUPFAM" id="SSF56112">
    <property type="entry name" value="Protein kinase-like (PK-like)"/>
    <property type="match status" value="1"/>
</dbReference>
<dbReference type="Gene3D" id="1.10.510.10">
    <property type="entry name" value="Transferase(Phosphotransferase) domain 1"/>
    <property type="match status" value="1"/>
</dbReference>
<dbReference type="EMBL" id="KL198050">
    <property type="protein sequence ID" value="KDQ12495.1"/>
    <property type="molecule type" value="Genomic_DNA"/>
</dbReference>
<dbReference type="InterPro" id="IPR051681">
    <property type="entry name" value="Ser/Thr_Kinases-Pseudokinases"/>
</dbReference>
<dbReference type="SMART" id="SM00220">
    <property type="entry name" value="S_TKc"/>
    <property type="match status" value="1"/>
</dbReference>
<feature type="non-terminal residue" evidence="2">
    <location>
        <position position="1"/>
    </location>
</feature>
<dbReference type="PIRSF" id="PIRSF000654">
    <property type="entry name" value="Integrin-linked_kinase"/>
    <property type="match status" value="1"/>
</dbReference>
<reference evidence="3" key="1">
    <citation type="journal article" date="2014" name="Proc. Natl. Acad. Sci. U.S.A.">
        <title>Extensive sampling of basidiomycete genomes demonstrates inadequacy of the white-rot/brown-rot paradigm for wood decay fungi.</title>
        <authorList>
            <person name="Riley R."/>
            <person name="Salamov A.A."/>
            <person name="Brown D.W."/>
            <person name="Nagy L.G."/>
            <person name="Floudas D."/>
            <person name="Held B.W."/>
            <person name="Levasseur A."/>
            <person name="Lombard V."/>
            <person name="Morin E."/>
            <person name="Otillar R."/>
            <person name="Lindquist E.A."/>
            <person name="Sun H."/>
            <person name="LaButti K.M."/>
            <person name="Schmutz J."/>
            <person name="Jabbour D."/>
            <person name="Luo H."/>
            <person name="Baker S.E."/>
            <person name="Pisabarro A.G."/>
            <person name="Walton J.D."/>
            <person name="Blanchette R.A."/>
            <person name="Henrissat B."/>
            <person name="Martin F."/>
            <person name="Cullen D."/>
            <person name="Hibbett D.S."/>
            <person name="Grigoriev I.V."/>
        </authorList>
    </citation>
    <scope>NUCLEOTIDE SEQUENCE [LARGE SCALE GENOMIC DNA]</scope>
    <source>
        <strain evidence="3">FD-172 SS1</strain>
    </source>
</reference>
<name>A0A067MCQ8_BOTB1</name>
<proteinExistence type="predicted"/>
<dbReference type="AlphaFoldDB" id="A0A067MCQ8"/>
<dbReference type="PANTHER" id="PTHR44329">
    <property type="entry name" value="SERINE/THREONINE-PROTEIN KINASE TNNI3K-RELATED"/>
    <property type="match status" value="1"/>
</dbReference>
<protein>
    <recommendedName>
        <fullName evidence="1">Protein kinase domain-containing protein</fullName>
    </recommendedName>
</protein>
<gene>
    <name evidence="2" type="ORF">BOTBODRAFT_94549</name>
</gene>
<dbReference type="GO" id="GO:0005524">
    <property type="term" value="F:ATP binding"/>
    <property type="evidence" value="ECO:0007669"/>
    <property type="project" value="InterPro"/>
</dbReference>
<evidence type="ECO:0000313" key="3">
    <source>
        <dbReference type="Proteomes" id="UP000027195"/>
    </source>
</evidence>
<dbReference type="InterPro" id="IPR001245">
    <property type="entry name" value="Ser-Thr/Tyr_kinase_cat_dom"/>
</dbReference>
<keyword evidence="3" id="KW-1185">Reference proteome</keyword>
<dbReference type="PANTHER" id="PTHR44329:SF214">
    <property type="entry name" value="PROTEIN KINASE DOMAIN-CONTAINING PROTEIN"/>
    <property type="match status" value="1"/>
</dbReference>
<dbReference type="PROSITE" id="PS50011">
    <property type="entry name" value="PROTEIN_KINASE_DOM"/>
    <property type="match status" value="1"/>
</dbReference>
<dbReference type="OrthoDB" id="26722at2759"/>
<feature type="non-terminal residue" evidence="2">
    <location>
        <position position="281"/>
    </location>
</feature>
<organism evidence="2 3">
    <name type="scientific">Botryobasidium botryosum (strain FD-172 SS1)</name>
    <dbReference type="NCBI Taxonomy" id="930990"/>
    <lineage>
        <taxon>Eukaryota</taxon>
        <taxon>Fungi</taxon>
        <taxon>Dikarya</taxon>
        <taxon>Basidiomycota</taxon>
        <taxon>Agaricomycotina</taxon>
        <taxon>Agaricomycetes</taxon>
        <taxon>Cantharellales</taxon>
        <taxon>Botryobasidiaceae</taxon>
        <taxon>Botryobasidium</taxon>
    </lineage>
</organism>
<dbReference type="InterPro" id="IPR011009">
    <property type="entry name" value="Kinase-like_dom_sf"/>
</dbReference>
<dbReference type="InterPro" id="IPR000719">
    <property type="entry name" value="Prot_kinase_dom"/>
</dbReference>